<evidence type="ECO:0000256" key="9">
    <source>
        <dbReference type="SAM" id="MobiDB-lite"/>
    </source>
</evidence>
<dbReference type="InterPro" id="IPR050314">
    <property type="entry name" value="Glycosyl_Hydrlase_18"/>
</dbReference>
<evidence type="ECO:0000313" key="12">
    <source>
        <dbReference type="EMBL" id="MBB5017180.1"/>
    </source>
</evidence>
<feature type="chain" id="PRO_5032295363" description="chitinase" evidence="10">
    <location>
        <begin position="28"/>
        <end position="518"/>
    </location>
</feature>
<dbReference type="PROSITE" id="PS51910">
    <property type="entry name" value="GH18_2"/>
    <property type="match status" value="1"/>
</dbReference>
<dbReference type="CDD" id="cd06548">
    <property type="entry name" value="GH18_chitinase"/>
    <property type="match status" value="1"/>
</dbReference>
<dbReference type="EC" id="3.2.1.14" evidence="2"/>
<dbReference type="SMART" id="SM00495">
    <property type="entry name" value="ChtBD3"/>
    <property type="match status" value="1"/>
</dbReference>
<dbReference type="AlphaFoldDB" id="A0A840MFJ9"/>
<evidence type="ECO:0000256" key="3">
    <source>
        <dbReference type="ARBA" id="ARBA00022801"/>
    </source>
</evidence>
<dbReference type="Gene3D" id="2.10.10.20">
    <property type="entry name" value="Carbohydrate-binding module superfamily 5/12"/>
    <property type="match status" value="1"/>
</dbReference>
<evidence type="ECO:0000256" key="5">
    <source>
        <dbReference type="ARBA" id="ARBA00023277"/>
    </source>
</evidence>
<keyword evidence="6 7" id="KW-0326">Glycosidase</keyword>
<dbReference type="InterPro" id="IPR001223">
    <property type="entry name" value="Glyco_hydro18_cat"/>
</dbReference>
<dbReference type="InterPro" id="IPR003610">
    <property type="entry name" value="CBM5/12"/>
</dbReference>
<keyword evidence="5" id="KW-0119">Carbohydrate metabolism</keyword>
<name>A0A840MFJ9_9PROT</name>
<evidence type="ECO:0000256" key="4">
    <source>
        <dbReference type="ARBA" id="ARBA00023024"/>
    </source>
</evidence>
<dbReference type="SMART" id="SM00636">
    <property type="entry name" value="Glyco_18"/>
    <property type="match status" value="1"/>
</dbReference>
<proteinExistence type="inferred from homology"/>
<dbReference type="PANTHER" id="PTHR11177">
    <property type="entry name" value="CHITINASE"/>
    <property type="match status" value="1"/>
</dbReference>
<keyword evidence="4" id="KW-0146">Chitin degradation</keyword>
<gene>
    <name evidence="12" type="ORF">HNQ59_000442</name>
</gene>
<dbReference type="Gene3D" id="3.20.20.80">
    <property type="entry name" value="Glycosidases"/>
    <property type="match status" value="1"/>
</dbReference>
<dbReference type="SUPFAM" id="SSF51055">
    <property type="entry name" value="Carbohydrate binding domain"/>
    <property type="match status" value="1"/>
</dbReference>
<keyword evidence="4" id="KW-0624">Polysaccharide degradation</keyword>
<keyword evidence="10" id="KW-0732">Signal</keyword>
<feature type="compositionally biased region" description="Gly residues" evidence="9">
    <location>
        <begin position="82"/>
        <end position="92"/>
    </location>
</feature>
<comment type="caution">
    <text evidence="12">The sequence shown here is derived from an EMBL/GenBank/DDBJ whole genome shotgun (WGS) entry which is preliminary data.</text>
</comment>
<dbReference type="InterPro" id="IPR011583">
    <property type="entry name" value="Chitinase_II/V-like_cat"/>
</dbReference>
<evidence type="ECO:0000256" key="8">
    <source>
        <dbReference type="RuleBase" id="RU004453"/>
    </source>
</evidence>
<dbReference type="GO" id="GO:0005975">
    <property type="term" value="P:carbohydrate metabolic process"/>
    <property type="evidence" value="ECO:0007669"/>
    <property type="project" value="InterPro"/>
</dbReference>
<dbReference type="GO" id="GO:0006032">
    <property type="term" value="P:chitin catabolic process"/>
    <property type="evidence" value="ECO:0007669"/>
    <property type="project" value="UniProtKB-KW"/>
</dbReference>
<feature type="signal peptide" evidence="10">
    <location>
        <begin position="1"/>
        <end position="27"/>
    </location>
</feature>
<evidence type="ECO:0000256" key="6">
    <source>
        <dbReference type="ARBA" id="ARBA00023295"/>
    </source>
</evidence>
<dbReference type="EMBL" id="JACHHY010000002">
    <property type="protein sequence ID" value="MBB5017180.1"/>
    <property type="molecule type" value="Genomic_DNA"/>
</dbReference>
<keyword evidence="3 7" id="KW-0378">Hydrolase</keyword>
<evidence type="ECO:0000256" key="10">
    <source>
        <dbReference type="SAM" id="SignalP"/>
    </source>
</evidence>
<sequence length="518" mass="55841">MRYVVQSALGVLAGGVGLLMMSSVAQAASCSAWDAAKAYVGGEYVKYDNKAWRAKWWSQNEVPGSNQWGPWETRPMSECTDDGGGGGGGGGPAEPPEPTPTVGKHVGAYFTQWGIYARGYPVRKLVDSGGYKKLTFLNYAFGNVYADGKCGMVTRTESGSGDGGDAAADYQKTFNADQSVDGVGDQWSDKLRGNFNQLRKLKFKNNNLKVLISLGGWTWSRNFGKFAATAAGRQAMVASCIDIYLKGNLPVVEGAGGQGVARGIFDGIDIDWEFPGGGGLADNSVDPNDKRNFTLLMAEFRRQLDELGAKNKRRYYLTVAVGAGADKIRNTEPGEYSKYLDWVNVMTYDFFGAWVPSGPAQFHSHLYRDPAAPNTGDQAAYNVNDAVQALVNAGMPRVKLNVGIPFYGRGWRGVAAGPNGNGLYQSAGGAAAGTYEAGIEDYKVLKSRSGSRFYHPVTKQLWLYNGNEFWSYDDPTVIGTKLNYINQQNLGGAFTWSLDGDDPQGTLLNAVSALRGGQ</sequence>
<dbReference type="InterPro" id="IPR036573">
    <property type="entry name" value="CBM_sf_5/12"/>
</dbReference>
<evidence type="ECO:0000256" key="7">
    <source>
        <dbReference type="RuleBase" id="RU000489"/>
    </source>
</evidence>
<feature type="region of interest" description="Disordered" evidence="9">
    <location>
        <begin position="63"/>
        <end position="99"/>
    </location>
</feature>
<dbReference type="GO" id="GO:0008061">
    <property type="term" value="F:chitin binding"/>
    <property type="evidence" value="ECO:0007669"/>
    <property type="project" value="InterPro"/>
</dbReference>
<feature type="domain" description="GH18" evidence="11">
    <location>
        <begin position="104"/>
        <end position="518"/>
    </location>
</feature>
<dbReference type="PROSITE" id="PS01095">
    <property type="entry name" value="GH18_1"/>
    <property type="match status" value="1"/>
</dbReference>
<evidence type="ECO:0000256" key="2">
    <source>
        <dbReference type="ARBA" id="ARBA00012729"/>
    </source>
</evidence>
<dbReference type="SUPFAM" id="SSF54556">
    <property type="entry name" value="Chitinase insertion domain"/>
    <property type="match status" value="1"/>
</dbReference>
<dbReference type="CDD" id="cd12215">
    <property type="entry name" value="ChiC_BD"/>
    <property type="match status" value="1"/>
</dbReference>
<dbReference type="Gene3D" id="3.10.50.10">
    <property type="match status" value="1"/>
</dbReference>
<comment type="similarity">
    <text evidence="8">Belongs to the glycosyl hydrolase 18 family.</text>
</comment>
<dbReference type="GO" id="GO:0008843">
    <property type="term" value="F:endochitinase activity"/>
    <property type="evidence" value="ECO:0007669"/>
    <property type="project" value="UniProtKB-EC"/>
</dbReference>
<evidence type="ECO:0000313" key="13">
    <source>
        <dbReference type="Proteomes" id="UP000575898"/>
    </source>
</evidence>
<accession>A0A840MFJ9</accession>
<dbReference type="InterPro" id="IPR017853">
    <property type="entry name" value="GH"/>
</dbReference>
<reference evidence="12 13" key="1">
    <citation type="submission" date="2020-08" db="EMBL/GenBank/DDBJ databases">
        <title>Genomic Encyclopedia of Type Strains, Phase IV (KMG-IV): sequencing the most valuable type-strain genomes for metagenomic binning, comparative biology and taxonomic classification.</title>
        <authorList>
            <person name="Goeker M."/>
        </authorList>
    </citation>
    <scope>NUCLEOTIDE SEQUENCE [LARGE SCALE GENOMIC DNA]</scope>
    <source>
        <strain evidence="12 13">DSM 27165</strain>
    </source>
</reference>
<dbReference type="InterPro" id="IPR029070">
    <property type="entry name" value="Chitinase_insertion_sf"/>
</dbReference>
<dbReference type="PANTHER" id="PTHR11177:SF317">
    <property type="entry name" value="CHITINASE 12-RELATED"/>
    <property type="match status" value="1"/>
</dbReference>
<protein>
    <recommendedName>
        <fullName evidence="2">chitinase</fullName>
        <ecNumber evidence="2">3.2.1.14</ecNumber>
    </recommendedName>
</protein>
<dbReference type="GO" id="GO:0005576">
    <property type="term" value="C:extracellular region"/>
    <property type="evidence" value="ECO:0007669"/>
    <property type="project" value="InterPro"/>
</dbReference>
<keyword evidence="13" id="KW-1185">Reference proteome</keyword>
<dbReference type="Pfam" id="PF00704">
    <property type="entry name" value="Glyco_hydro_18"/>
    <property type="match status" value="1"/>
</dbReference>
<dbReference type="InterPro" id="IPR001579">
    <property type="entry name" value="Glyco_hydro_18_chit_AS"/>
</dbReference>
<comment type="catalytic activity">
    <reaction evidence="1">
        <text>Random endo-hydrolysis of N-acetyl-beta-D-glucosaminide (1-&gt;4)-beta-linkages in chitin and chitodextrins.</text>
        <dbReference type="EC" id="3.2.1.14"/>
    </reaction>
</comment>
<dbReference type="SUPFAM" id="SSF51445">
    <property type="entry name" value="(Trans)glycosidases"/>
    <property type="match status" value="1"/>
</dbReference>
<dbReference type="GO" id="GO:0030246">
    <property type="term" value="F:carbohydrate binding"/>
    <property type="evidence" value="ECO:0007669"/>
    <property type="project" value="InterPro"/>
</dbReference>
<organism evidence="12 13">
    <name type="scientific">Chitinivorax tropicus</name>
    <dbReference type="NCBI Taxonomy" id="714531"/>
    <lineage>
        <taxon>Bacteria</taxon>
        <taxon>Pseudomonadati</taxon>
        <taxon>Pseudomonadota</taxon>
        <taxon>Betaproteobacteria</taxon>
        <taxon>Chitinivorax</taxon>
    </lineage>
</organism>
<dbReference type="Pfam" id="PF02839">
    <property type="entry name" value="CBM_5_12"/>
    <property type="match status" value="1"/>
</dbReference>
<evidence type="ECO:0000256" key="1">
    <source>
        <dbReference type="ARBA" id="ARBA00000822"/>
    </source>
</evidence>
<evidence type="ECO:0000259" key="11">
    <source>
        <dbReference type="PROSITE" id="PS51910"/>
    </source>
</evidence>
<dbReference type="Proteomes" id="UP000575898">
    <property type="component" value="Unassembled WGS sequence"/>
</dbReference>
<dbReference type="RefSeq" id="WP_184034593.1">
    <property type="nucleotide sequence ID" value="NZ_JACHHY010000002.1"/>
</dbReference>